<dbReference type="PANTHER" id="PTHR43777:SF1">
    <property type="entry name" value="MOLYBDENUM COFACTOR CYTIDYLYLTRANSFERASE"/>
    <property type="match status" value="1"/>
</dbReference>
<dbReference type="InterPro" id="IPR025877">
    <property type="entry name" value="MobA-like_NTP_Trfase"/>
</dbReference>
<dbReference type="AlphaFoldDB" id="A0A6J4H2D4"/>
<dbReference type="PANTHER" id="PTHR43777">
    <property type="entry name" value="MOLYBDENUM COFACTOR CYTIDYLYLTRANSFERASE"/>
    <property type="match status" value="1"/>
</dbReference>
<organism evidence="2">
    <name type="scientific">uncultured Acidimicrobiales bacterium</name>
    <dbReference type="NCBI Taxonomy" id="310071"/>
    <lineage>
        <taxon>Bacteria</taxon>
        <taxon>Bacillati</taxon>
        <taxon>Actinomycetota</taxon>
        <taxon>Acidimicrobiia</taxon>
        <taxon>Acidimicrobiales</taxon>
        <taxon>environmental samples</taxon>
    </lineage>
</organism>
<accession>A0A6J4H2D4</accession>
<dbReference type="InterPro" id="IPR029044">
    <property type="entry name" value="Nucleotide-diphossugar_trans"/>
</dbReference>
<dbReference type="SUPFAM" id="SSF53448">
    <property type="entry name" value="Nucleotide-diphospho-sugar transferases"/>
    <property type="match status" value="1"/>
</dbReference>
<dbReference type="GO" id="GO:0016779">
    <property type="term" value="F:nucleotidyltransferase activity"/>
    <property type="evidence" value="ECO:0007669"/>
    <property type="project" value="UniProtKB-ARBA"/>
</dbReference>
<proteinExistence type="predicted"/>
<evidence type="ECO:0000259" key="1">
    <source>
        <dbReference type="Pfam" id="PF12804"/>
    </source>
</evidence>
<dbReference type="Gene3D" id="3.90.550.10">
    <property type="entry name" value="Spore Coat Polysaccharide Biosynthesis Protein SpsA, Chain A"/>
    <property type="match status" value="1"/>
</dbReference>
<dbReference type="Pfam" id="PF12804">
    <property type="entry name" value="NTP_transf_3"/>
    <property type="match status" value="1"/>
</dbReference>
<reference evidence="2" key="1">
    <citation type="submission" date="2020-02" db="EMBL/GenBank/DDBJ databases">
        <authorList>
            <person name="Meier V. D."/>
        </authorList>
    </citation>
    <scope>NUCLEOTIDE SEQUENCE</scope>
    <source>
        <strain evidence="2">AVDCRST_MAG76</strain>
    </source>
</reference>
<dbReference type="EMBL" id="CADCSZ010000009">
    <property type="protein sequence ID" value="CAA9211215.1"/>
    <property type="molecule type" value="Genomic_DNA"/>
</dbReference>
<name>A0A6J4H2D4_9ACTN</name>
<gene>
    <name evidence="2" type="ORF">AVDCRST_MAG76-138</name>
</gene>
<sequence>MTEAAIVLAAGTGSRFHGRTHKLLTRVGGRPLVAHAVGAAVASGLETFVVTGAVDLHGRVDPAAVLVHNPRWADGQASSLQVGIAAAAAAGHDAVVVGLGDQPLVGPHAWCALAACRASMAVATYGGRLGNPVRLGSEVWPDVPSIGEHEPRSVVWERADLVVRVPCAGDPADVDTVEDLERWS</sequence>
<feature type="domain" description="MobA-like NTP transferase" evidence="1">
    <location>
        <begin position="5"/>
        <end position="150"/>
    </location>
</feature>
<evidence type="ECO:0000313" key="2">
    <source>
        <dbReference type="EMBL" id="CAA9211215.1"/>
    </source>
</evidence>
<protein>
    <recommendedName>
        <fullName evidence="1">MobA-like NTP transferase domain-containing protein</fullName>
    </recommendedName>
</protein>